<dbReference type="InterPro" id="IPR012337">
    <property type="entry name" value="RNaseH-like_sf"/>
</dbReference>
<comment type="caution">
    <text evidence="3">The sequence shown here is derived from an EMBL/GenBank/DDBJ whole genome shotgun (WGS) entry which is preliminary data.</text>
</comment>
<dbReference type="Gene3D" id="3.30.420.10">
    <property type="entry name" value="Ribonuclease H-like superfamily/Ribonuclease H"/>
    <property type="match status" value="1"/>
</dbReference>
<protein>
    <recommendedName>
        <fullName evidence="5">RNase H type-1 domain-containing protein</fullName>
    </recommendedName>
</protein>
<evidence type="ECO:0008006" key="5">
    <source>
        <dbReference type="Google" id="ProtNLM"/>
    </source>
</evidence>
<dbReference type="CDD" id="cd06222">
    <property type="entry name" value="RNase_H_like"/>
    <property type="match status" value="1"/>
</dbReference>
<keyword evidence="4" id="KW-1185">Reference proteome</keyword>
<dbReference type="Pfam" id="PF13456">
    <property type="entry name" value="RVT_3"/>
    <property type="match status" value="1"/>
</dbReference>
<evidence type="ECO:0000259" key="2">
    <source>
        <dbReference type="Pfam" id="PF13966"/>
    </source>
</evidence>
<dbReference type="OrthoDB" id="965185at2759"/>
<gene>
    <name evidence="3" type="ORF">HRI_003890900</name>
</gene>
<dbReference type="Proteomes" id="UP001165190">
    <property type="component" value="Unassembled WGS sequence"/>
</dbReference>
<sequence length="559" mass="63122">MQSTLLPKGVCDHIERIVRQFVWGSSNTDHKIPLVNWEAIRQPMANGGLGFRSMFDYNVAFVHKIGFNFISKPAALWVSLLRQKYRVVDICPPSIQCVVATPLWRAIAAHWDAIRSGVAWSLGNGQSTRFLDDAWIPEIGHLRPFSLRATADFDHLTVNELVDENGTWNFPLLSSIFPPDIIAHIKGIKCPDLLDCTDTCVWRWSTSQKFSISSAYKHLQEPAWDTESPVWKLFWQCPVPQRVRIFCWLVFRQKLLTNTVRCQRRLTDDSSCPLCAHPQETNCHTLRDCPAATEVWKRVIPAALRDTFFTMTAATWLCNNLSSRLIDTQTMVQWPVLFASTLWQIWKNRNDVVFNNADVPASVTLRRSIAWAKCYGNSQATHSATLHPSRAVVWHPPIQGGVCLNVDGSSSSSSKHCSIGGLLRDTNGSWLWGFYKHVGTASVLQTELWAIYIGLLQAWEHGYEMLEVQSDCKQTVALVSDTTAGNSPLSLVRAIRNLCCRAWLVEFVWIPRDANRPSDGLSKMADCSTDDLILLEDPPPSIARLIEQDSFMFSSANCF</sequence>
<dbReference type="PANTHER" id="PTHR47723">
    <property type="entry name" value="OS05G0353850 PROTEIN"/>
    <property type="match status" value="1"/>
</dbReference>
<dbReference type="GO" id="GO:0004523">
    <property type="term" value="F:RNA-DNA hybrid ribonuclease activity"/>
    <property type="evidence" value="ECO:0007669"/>
    <property type="project" value="InterPro"/>
</dbReference>
<feature type="domain" description="RNase H type-1" evidence="1">
    <location>
        <begin position="405"/>
        <end position="525"/>
    </location>
</feature>
<proteinExistence type="predicted"/>
<feature type="domain" description="Reverse transcriptase zinc-binding" evidence="2">
    <location>
        <begin position="210"/>
        <end position="296"/>
    </location>
</feature>
<dbReference type="InterPro" id="IPR026960">
    <property type="entry name" value="RVT-Znf"/>
</dbReference>
<evidence type="ECO:0000313" key="4">
    <source>
        <dbReference type="Proteomes" id="UP001165190"/>
    </source>
</evidence>
<dbReference type="PANTHER" id="PTHR47723:SF19">
    <property type="entry name" value="POLYNUCLEOTIDYL TRANSFERASE, RIBONUCLEASE H-LIKE SUPERFAMILY PROTEIN"/>
    <property type="match status" value="1"/>
</dbReference>
<dbReference type="Pfam" id="PF13966">
    <property type="entry name" value="zf-RVT"/>
    <property type="match status" value="1"/>
</dbReference>
<dbReference type="EMBL" id="BSYR01000035">
    <property type="protein sequence ID" value="GMJ02217.1"/>
    <property type="molecule type" value="Genomic_DNA"/>
</dbReference>
<name>A0A9W7MIV5_HIBTR</name>
<dbReference type="InterPro" id="IPR053151">
    <property type="entry name" value="RNase_H-like"/>
</dbReference>
<dbReference type="SUPFAM" id="SSF53098">
    <property type="entry name" value="Ribonuclease H-like"/>
    <property type="match status" value="1"/>
</dbReference>
<dbReference type="InterPro" id="IPR002156">
    <property type="entry name" value="RNaseH_domain"/>
</dbReference>
<dbReference type="InterPro" id="IPR044730">
    <property type="entry name" value="RNase_H-like_dom_plant"/>
</dbReference>
<dbReference type="InterPro" id="IPR036397">
    <property type="entry name" value="RNaseH_sf"/>
</dbReference>
<dbReference type="GO" id="GO:0003676">
    <property type="term" value="F:nucleic acid binding"/>
    <property type="evidence" value="ECO:0007669"/>
    <property type="project" value="InterPro"/>
</dbReference>
<organism evidence="3 4">
    <name type="scientific">Hibiscus trionum</name>
    <name type="common">Flower of an hour</name>
    <dbReference type="NCBI Taxonomy" id="183268"/>
    <lineage>
        <taxon>Eukaryota</taxon>
        <taxon>Viridiplantae</taxon>
        <taxon>Streptophyta</taxon>
        <taxon>Embryophyta</taxon>
        <taxon>Tracheophyta</taxon>
        <taxon>Spermatophyta</taxon>
        <taxon>Magnoliopsida</taxon>
        <taxon>eudicotyledons</taxon>
        <taxon>Gunneridae</taxon>
        <taxon>Pentapetalae</taxon>
        <taxon>rosids</taxon>
        <taxon>malvids</taxon>
        <taxon>Malvales</taxon>
        <taxon>Malvaceae</taxon>
        <taxon>Malvoideae</taxon>
        <taxon>Hibiscus</taxon>
    </lineage>
</organism>
<evidence type="ECO:0000313" key="3">
    <source>
        <dbReference type="EMBL" id="GMJ02217.1"/>
    </source>
</evidence>
<reference evidence="3" key="1">
    <citation type="submission" date="2023-05" db="EMBL/GenBank/DDBJ databases">
        <title>Genome and transcriptome analyses reveal genes involved in the formation of fine ridges on petal epidermal cells in Hibiscus trionum.</title>
        <authorList>
            <person name="Koshimizu S."/>
            <person name="Masuda S."/>
            <person name="Ishii T."/>
            <person name="Shirasu K."/>
            <person name="Hoshino A."/>
            <person name="Arita M."/>
        </authorList>
    </citation>
    <scope>NUCLEOTIDE SEQUENCE</scope>
    <source>
        <strain evidence="3">Hamamatsu line</strain>
    </source>
</reference>
<accession>A0A9W7MIV5</accession>
<dbReference type="AlphaFoldDB" id="A0A9W7MIV5"/>
<evidence type="ECO:0000259" key="1">
    <source>
        <dbReference type="Pfam" id="PF13456"/>
    </source>
</evidence>